<dbReference type="Proteomes" id="UP001187066">
    <property type="component" value="Unassembled WGS sequence"/>
</dbReference>
<protein>
    <submittedName>
        <fullName evidence="1">Phage filamentation protein Fil family protein</fullName>
    </submittedName>
</protein>
<dbReference type="Pfam" id="PF10893">
    <property type="entry name" value="Phage_186_Fil"/>
    <property type="match status" value="1"/>
</dbReference>
<reference evidence="1 2" key="1">
    <citation type="submission" date="2023-10" db="EMBL/GenBank/DDBJ databases">
        <authorList>
            <person name="Dale J."/>
        </authorList>
    </citation>
    <scope>NUCLEOTIDE SEQUENCE [LARGE SCALE GENOMIC DNA]</scope>
    <source>
        <strain evidence="1 2">2023EL-00970</strain>
    </source>
</reference>
<evidence type="ECO:0000313" key="2">
    <source>
        <dbReference type="Proteomes" id="UP001187066"/>
    </source>
</evidence>
<accession>A0ABU4E2L4</accession>
<gene>
    <name evidence="1" type="ORF">R4P48_11705</name>
</gene>
<dbReference type="EMBL" id="JAWLOF010000007">
    <property type="protein sequence ID" value="MDV7023343.1"/>
    <property type="molecule type" value="Genomic_DNA"/>
</dbReference>
<name>A0ABU4E2L4_9ENTR</name>
<comment type="caution">
    <text evidence="1">The sequence shown here is derived from an EMBL/GenBank/DDBJ whole genome shotgun (WGS) entry which is preliminary data.</text>
</comment>
<keyword evidence="2" id="KW-1185">Reference proteome</keyword>
<organism evidence="1 2">
    <name type="scientific">Atlantibacter subterraneus</name>
    <dbReference type="NCBI Taxonomy" id="255519"/>
    <lineage>
        <taxon>Bacteria</taxon>
        <taxon>Pseudomonadati</taxon>
        <taxon>Pseudomonadota</taxon>
        <taxon>Gammaproteobacteria</taxon>
        <taxon>Enterobacterales</taxon>
        <taxon>Enterobacteriaceae</taxon>
        <taxon>Atlantibacter</taxon>
    </lineage>
</organism>
<dbReference type="InterPro" id="IPR021221">
    <property type="entry name" value="Fil"/>
</dbReference>
<dbReference type="RefSeq" id="WP_317678300.1">
    <property type="nucleotide sequence ID" value="NZ_JAWLOF010000007.1"/>
</dbReference>
<evidence type="ECO:0000313" key="1">
    <source>
        <dbReference type="EMBL" id="MDV7023343.1"/>
    </source>
</evidence>
<proteinExistence type="predicted"/>
<sequence length="75" mass="8795">MDNSPSIASLLVRQSPSMHFGNGWIMGKDGKRWHPSRDQSALLNELHGGAKVSISRRILRFFWMRYEQKYYIRAN</sequence>